<dbReference type="Pfam" id="PF14493">
    <property type="entry name" value="HTH_40"/>
    <property type="match status" value="1"/>
</dbReference>
<dbReference type="InterPro" id="IPR010997">
    <property type="entry name" value="HRDC-like_sf"/>
</dbReference>
<dbReference type="EMBL" id="SLWK01000017">
    <property type="protein sequence ID" value="TCO04977.1"/>
    <property type="molecule type" value="Genomic_DNA"/>
</dbReference>
<dbReference type="OrthoDB" id="9763659at2"/>
<dbReference type="InterPro" id="IPR029491">
    <property type="entry name" value="Helicase_HTH"/>
</dbReference>
<dbReference type="SMART" id="SM00341">
    <property type="entry name" value="HRDC"/>
    <property type="match status" value="1"/>
</dbReference>
<dbReference type="InterPro" id="IPR051055">
    <property type="entry name" value="PIF1_helicase"/>
</dbReference>
<dbReference type="AlphaFoldDB" id="A0A4R2GAK2"/>
<dbReference type="SUPFAM" id="SSF47819">
    <property type="entry name" value="HRDC-like"/>
    <property type="match status" value="1"/>
</dbReference>
<evidence type="ECO:0000313" key="3">
    <source>
        <dbReference type="Proteomes" id="UP000295221"/>
    </source>
</evidence>
<dbReference type="SUPFAM" id="SSF52540">
    <property type="entry name" value="P-loop containing nucleoside triphosphate hydrolases"/>
    <property type="match status" value="2"/>
</dbReference>
<sequence>MTATTITSSPNIELARQFIENTGKNLFLTGKAGTGKTTFLRQIKANSPKRMAIVAPTGVAAINAGGVTIHSLFQLPFGPQIPYHYLPQTQPTPESKFRFSREKLNILRSIDLLVIDEISMVRADLLDAIDGVLRRYRYRNKPFGGVQLLMIGDLQQLAPVVKREDWAMLEQYYPGPFFFQSKVLQHHPVETIELTHIFRQNDEVFIDLLNEIRENKLSTKGLQILQKRYIPEFKAPKGYITLTSHNRQADEINRKNLDAIKGSPLVFKARLEGEFPETSYPNDYELKLKPGAQVMFTKNDTSFEKLYFNGKIGTIERIVEETVYVRCSDPDMLLEVEPVEWQNYKYTLNQSTNEIEEEVVGKFIQYPLRLAWAITIHKSQGLTFDHAIIDANAAFAHGQTYVALSRCRTLEGMVLTSPIDQKSIISSSSVNHFIHKSTSNPPTSETIKSFQLEYERELIFELFDFSQLNRRLSRLHKEISQNHKVIFGNFPDAMNELLLQFREKIQSISEKFNQQLNYLLSLQLPANENQQLQERIKKAAEYFLPQLEVLFSPILNEPDFETDNKEIRKIINDQIENILKSYTTHHHCLDACREGFSIASYLAAKSVSNIEKKLKKAKQTSKQTQASSVSERPDLYNQLRDWRNQQAEELNLPHYMILQTKTMVDLANRLPSSIKELHQIKGFGKRKTEQFGKQILELIQTYRKDHNIGEAELDFTPLPGKTKKKPTWETTLEMFKTGVQPAKIAQKQGLAVSTIYGHLAKAVGMKEIDAESVLSKDKIDIISQWVEKHQTYSVTSVFKGLNRKYTMEEIKIGMAAVRSGY</sequence>
<dbReference type="CDD" id="cd18809">
    <property type="entry name" value="SF1_C_RecD"/>
    <property type="match status" value="1"/>
</dbReference>
<dbReference type="InterPro" id="IPR003593">
    <property type="entry name" value="AAA+_ATPase"/>
</dbReference>
<dbReference type="FunFam" id="3.40.50.300:FF:001498">
    <property type="entry name" value="ATP-dependent DNA helicase"/>
    <property type="match status" value="1"/>
</dbReference>
<dbReference type="SMART" id="SM00382">
    <property type="entry name" value="AAA"/>
    <property type="match status" value="1"/>
</dbReference>
<comment type="caution">
    <text evidence="2">The sequence shown here is derived from an EMBL/GenBank/DDBJ whole genome shotgun (WGS) entry which is preliminary data.</text>
</comment>
<dbReference type="Gene3D" id="1.10.150.80">
    <property type="entry name" value="HRDC domain"/>
    <property type="match status" value="1"/>
</dbReference>
<dbReference type="InterPro" id="IPR044876">
    <property type="entry name" value="HRDC_dom_sf"/>
</dbReference>
<dbReference type="GO" id="GO:0000723">
    <property type="term" value="P:telomere maintenance"/>
    <property type="evidence" value="ECO:0007669"/>
    <property type="project" value="InterPro"/>
</dbReference>
<organism evidence="2 3">
    <name type="scientific">Natronoflexus pectinivorans</name>
    <dbReference type="NCBI Taxonomy" id="682526"/>
    <lineage>
        <taxon>Bacteria</taxon>
        <taxon>Pseudomonadati</taxon>
        <taxon>Bacteroidota</taxon>
        <taxon>Bacteroidia</taxon>
        <taxon>Marinilabiliales</taxon>
        <taxon>Marinilabiliaceae</taxon>
        <taxon>Natronoflexus</taxon>
    </lineage>
</organism>
<reference evidence="2 3" key="1">
    <citation type="submission" date="2019-03" db="EMBL/GenBank/DDBJ databases">
        <title>Genomic Encyclopedia of Type Strains, Phase IV (KMG-IV): sequencing the most valuable type-strain genomes for metagenomic binning, comparative biology and taxonomic classification.</title>
        <authorList>
            <person name="Goeker M."/>
        </authorList>
    </citation>
    <scope>NUCLEOTIDE SEQUENCE [LARGE SCALE GENOMIC DNA]</scope>
    <source>
        <strain evidence="2 3">DSM 24179</strain>
    </source>
</reference>
<feature type="domain" description="HRDC" evidence="1">
    <location>
        <begin position="629"/>
        <end position="709"/>
    </location>
</feature>
<keyword evidence="2" id="KW-0067">ATP-binding</keyword>
<evidence type="ECO:0000259" key="1">
    <source>
        <dbReference type="PROSITE" id="PS50967"/>
    </source>
</evidence>
<dbReference type="GO" id="GO:0003676">
    <property type="term" value="F:nucleic acid binding"/>
    <property type="evidence" value="ECO:0007669"/>
    <property type="project" value="InterPro"/>
</dbReference>
<dbReference type="Pfam" id="PF00570">
    <property type="entry name" value="HRDC"/>
    <property type="match status" value="1"/>
</dbReference>
<proteinExistence type="predicted"/>
<keyword evidence="3" id="KW-1185">Reference proteome</keyword>
<dbReference type="PANTHER" id="PTHR47642">
    <property type="entry name" value="ATP-DEPENDENT DNA HELICASE"/>
    <property type="match status" value="1"/>
</dbReference>
<dbReference type="GO" id="GO:0000166">
    <property type="term" value="F:nucleotide binding"/>
    <property type="evidence" value="ECO:0007669"/>
    <property type="project" value="InterPro"/>
</dbReference>
<dbReference type="InterPro" id="IPR002121">
    <property type="entry name" value="HRDC_dom"/>
</dbReference>
<dbReference type="InterPro" id="IPR027417">
    <property type="entry name" value="P-loop_NTPase"/>
</dbReference>
<gene>
    <name evidence="2" type="ORF">EV194_11742</name>
</gene>
<accession>A0A4R2GAK2</accession>
<dbReference type="RefSeq" id="WP_132435211.1">
    <property type="nucleotide sequence ID" value="NZ_SLWK01000017.1"/>
</dbReference>
<protein>
    <submittedName>
        <fullName evidence="2">UvrD-like helicase family protein</fullName>
    </submittedName>
</protein>
<evidence type="ECO:0000313" key="2">
    <source>
        <dbReference type="EMBL" id="TCO04977.1"/>
    </source>
</evidence>
<dbReference type="PROSITE" id="PS50967">
    <property type="entry name" value="HRDC"/>
    <property type="match status" value="1"/>
</dbReference>
<dbReference type="Pfam" id="PF05970">
    <property type="entry name" value="PIF1"/>
    <property type="match status" value="1"/>
</dbReference>
<dbReference type="Gene3D" id="3.40.50.300">
    <property type="entry name" value="P-loop containing nucleotide triphosphate hydrolases"/>
    <property type="match status" value="2"/>
</dbReference>
<dbReference type="GO" id="GO:0003678">
    <property type="term" value="F:DNA helicase activity"/>
    <property type="evidence" value="ECO:0007669"/>
    <property type="project" value="InterPro"/>
</dbReference>
<keyword evidence="2" id="KW-0547">Nucleotide-binding</keyword>
<dbReference type="InterPro" id="IPR010285">
    <property type="entry name" value="DNA_helicase_pif1-like_DEAD"/>
</dbReference>
<dbReference type="Proteomes" id="UP000295221">
    <property type="component" value="Unassembled WGS sequence"/>
</dbReference>
<dbReference type="GO" id="GO:0006281">
    <property type="term" value="P:DNA repair"/>
    <property type="evidence" value="ECO:0007669"/>
    <property type="project" value="InterPro"/>
</dbReference>
<keyword evidence="2" id="KW-0378">Hydrolase</keyword>
<keyword evidence="2" id="KW-0347">Helicase</keyword>
<name>A0A4R2GAK2_9BACT</name>